<dbReference type="EMBL" id="MHSR01000013">
    <property type="protein sequence ID" value="OHA46697.1"/>
    <property type="molecule type" value="Genomic_DNA"/>
</dbReference>
<name>A0A1G2PEG1_9BACT</name>
<dbReference type="SUPFAM" id="SSF140931">
    <property type="entry name" value="Fic-like"/>
    <property type="match status" value="1"/>
</dbReference>
<accession>A0A1G2PEG1</accession>
<organism evidence="2 3">
    <name type="scientific">Candidatus Terrybacteria bacterium RIFCSPHIGHO2_01_FULL_43_35</name>
    <dbReference type="NCBI Taxonomy" id="1802361"/>
    <lineage>
        <taxon>Bacteria</taxon>
        <taxon>Candidatus Terryibacteriota</taxon>
    </lineage>
</organism>
<proteinExistence type="predicted"/>
<evidence type="ECO:0000313" key="3">
    <source>
        <dbReference type="Proteomes" id="UP000178869"/>
    </source>
</evidence>
<reference evidence="2 3" key="1">
    <citation type="journal article" date="2016" name="Nat. Commun.">
        <title>Thousands of microbial genomes shed light on interconnected biogeochemical processes in an aquifer system.</title>
        <authorList>
            <person name="Anantharaman K."/>
            <person name="Brown C.T."/>
            <person name="Hug L.A."/>
            <person name="Sharon I."/>
            <person name="Castelle C.J."/>
            <person name="Probst A.J."/>
            <person name="Thomas B.C."/>
            <person name="Singh A."/>
            <person name="Wilkins M.J."/>
            <person name="Karaoz U."/>
            <person name="Brodie E.L."/>
            <person name="Williams K.H."/>
            <person name="Hubbard S.S."/>
            <person name="Banfield J.F."/>
        </authorList>
    </citation>
    <scope>NUCLEOTIDE SEQUENCE [LARGE SCALE GENOMIC DNA]</scope>
</reference>
<evidence type="ECO:0000313" key="2">
    <source>
        <dbReference type="EMBL" id="OHA46697.1"/>
    </source>
</evidence>
<feature type="domain" description="Fido" evidence="1">
    <location>
        <begin position="73"/>
        <end position="183"/>
    </location>
</feature>
<dbReference type="AlphaFoldDB" id="A0A1G2PEG1"/>
<dbReference type="Pfam" id="PF02661">
    <property type="entry name" value="Fic"/>
    <property type="match status" value="1"/>
</dbReference>
<dbReference type="Proteomes" id="UP000178869">
    <property type="component" value="Unassembled WGS sequence"/>
</dbReference>
<dbReference type="InterPro" id="IPR036597">
    <property type="entry name" value="Fido-like_dom_sf"/>
</dbReference>
<dbReference type="PROSITE" id="PS51459">
    <property type="entry name" value="FIDO"/>
    <property type="match status" value="1"/>
</dbReference>
<dbReference type="Gene3D" id="1.10.3290.10">
    <property type="entry name" value="Fido-like domain"/>
    <property type="match status" value="1"/>
</dbReference>
<dbReference type="InterPro" id="IPR003812">
    <property type="entry name" value="Fido"/>
</dbReference>
<evidence type="ECO:0000259" key="1">
    <source>
        <dbReference type="PROSITE" id="PS51459"/>
    </source>
</evidence>
<sequence length="183" mass="21046">MEDEQRHYDPKEVTESKIHEINFPEGLSEKDIELIVAQCKHQGATSSEQVKGFAEAYKEAKETAFDSERLESITAEEVRELILRFGELTENIKNKNGFRTVPARFKDFSFALPPDLIERAISNFSQAYAEGLLASEEYYLIFEEIHPMLDGNGRIGDLLWKIDVTRKTKHWPQELPPDVFGPK</sequence>
<protein>
    <recommendedName>
        <fullName evidence="1">Fido domain-containing protein</fullName>
    </recommendedName>
</protein>
<comment type="caution">
    <text evidence="2">The sequence shown here is derived from an EMBL/GenBank/DDBJ whole genome shotgun (WGS) entry which is preliminary data.</text>
</comment>
<gene>
    <name evidence="2" type="ORF">A2828_02240</name>
</gene>